<evidence type="ECO:0000313" key="1">
    <source>
        <dbReference type="EMBL" id="MPC35427.1"/>
    </source>
</evidence>
<organism evidence="1 2">
    <name type="scientific">Portunus trituberculatus</name>
    <name type="common">Swimming crab</name>
    <name type="synonym">Neptunus trituberculatus</name>
    <dbReference type="NCBI Taxonomy" id="210409"/>
    <lineage>
        <taxon>Eukaryota</taxon>
        <taxon>Metazoa</taxon>
        <taxon>Ecdysozoa</taxon>
        <taxon>Arthropoda</taxon>
        <taxon>Crustacea</taxon>
        <taxon>Multicrustacea</taxon>
        <taxon>Malacostraca</taxon>
        <taxon>Eumalacostraca</taxon>
        <taxon>Eucarida</taxon>
        <taxon>Decapoda</taxon>
        <taxon>Pleocyemata</taxon>
        <taxon>Brachyura</taxon>
        <taxon>Eubrachyura</taxon>
        <taxon>Portunoidea</taxon>
        <taxon>Portunidae</taxon>
        <taxon>Portuninae</taxon>
        <taxon>Portunus</taxon>
    </lineage>
</organism>
<comment type="caution">
    <text evidence="1">The sequence shown here is derived from an EMBL/GenBank/DDBJ whole genome shotgun (WGS) entry which is preliminary data.</text>
</comment>
<dbReference type="EMBL" id="VSRR010003273">
    <property type="protein sequence ID" value="MPC35427.1"/>
    <property type="molecule type" value="Genomic_DNA"/>
</dbReference>
<reference evidence="1 2" key="1">
    <citation type="submission" date="2019-05" db="EMBL/GenBank/DDBJ databases">
        <title>Another draft genome of Portunus trituberculatus and its Hox gene families provides insights of decapod evolution.</title>
        <authorList>
            <person name="Jeong J.-H."/>
            <person name="Song I."/>
            <person name="Kim S."/>
            <person name="Choi T."/>
            <person name="Kim D."/>
            <person name="Ryu S."/>
            <person name="Kim W."/>
        </authorList>
    </citation>
    <scope>NUCLEOTIDE SEQUENCE [LARGE SCALE GENOMIC DNA]</scope>
    <source>
        <tissue evidence="1">Muscle</tissue>
    </source>
</reference>
<sequence>MPSSLPRRATLDTTLSWWRAEAGHFILADGRGRRSVAERLDASRYSHYEPRVLNYYESQRARQYITVKLSPASPKQHPPPSILQSHFDPRTLHGIISVVITRGSPTCTAQPQKQALPQAP</sequence>
<protein>
    <submittedName>
        <fullName evidence="1">Uncharacterized protein</fullName>
    </submittedName>
</protein>
<accession>A0A5B7EQ80</accession>
<evidence type="ECO:0000313" key="2">
    <source>
        <dbReference type="Proteomes" id="UP000324222"/>
    </source>
</evidence>
<proteinExistence type="predicted"/>
<keyword evidence="2" id="KW-1185">Reference proteome</keyword>
<dbReference type="Proteomes" id="UP000324222">
    <property type="component" value="Unassembled WGS sequence"/>
</dbReference>
<dbReference type="AlphaFoldDB" id="A0A5B7EQ80"/>
<name>A0A5B7EQ80_PORTR</name>
<gene>
    <name evidence="1" type="ORF">E2C01_028849</name>
</gene>